<comment type="similarity">
    <text evidence="1">Belongs to the UPF0065 (bug) family.</text>
</comment>
<dbReference type="Proteomes" id="UP001238603">
    <property type="component" value="Unassembled WGS sequence"/>
</dbReference>
<evidence type="ECO:0000313" key="2">
    <source>
        <dbReference type="EMBL" id="MDL5032814.1"/>
    </source>
</evidence>
<dbReference type="CDD" id="cd07012">
    <property type="entry name" value="PBP2_Bug_TTT"/>
    <property type="match status" value="1"/>
</dbReference>
<keyword evidence="3" id="KW-1185">Reference proteome</keyword>
<dbReference type="Gene3D" id="3.40.190.150">
    <property type="entry name" value="Bordetella uptake gene, domain 1"/>
    <property type="match status" value="1"/>
</dbReference>
<dbReference type="PIRSF" id="PIRSF017082">
    <property type="entry name" value="YflP"/>
    <property type="match status" value="1"/>
</dbReference>
<dbReference type="RefSeq" id="WP_285982887.1">
    <property type="nucleotide sequence ID" value="NZ_JASVDS010000003.1"/>
</dbReference>
<comment type="caution">
    <text evidence="2">The sequence shown here is derived from an EMBL/GenBank/DDBJ whole genome shotgun (WGS) entry which is preliminary data.</text>
</comment>
<dbReference type="InterPro" id="IPR005064">
    <property type="entry name" value="BUG"/>
</dbReference>
<dbReference type="Pfam" id="PF03401">
    <property type="entry name" value="TctC"/>
    <property type="match status" value="1"/>
</dbReference>
<reference evidence="2 3" key="1">
    <citation type="submission" date="2023-06" db="EMBL/GenBank/DDBJ databases">
        <title>Pelomonas sp. APW6 16S ribosomal RNA gene genome sequencing and assembly.</title>
        <authorList>
            <person name="Woo H."/>
        </authorList>
    </citation>
    <scope>NUCLEOTIDE SEQUENCE [LARGE SCALE GENOMIC DNA]</scope>
    <source>
        <strain evidence="2 3">APW6</strain>
    </source>
</reference>
<dbReference type="Gene3D" id="3.40.190.10">
    <property type="entry name" value="Periplasmic binding protein-like II"/>
    <property type="match status" value="1"/>
</dbReference>
<dbReference type="InterPro" id="IPR042100">
    <property type="entry name" value="Bug_dom1"/>
</dbReference>
<name>A0ABT7LK37_9BURK</name>
<dbReference type="PANTHER" id="PTHR42928:SF5">
    <property type="entry name" value="BLR1237 PROTEIN"/>
    <property type="match status" value="1"/>
</dbReference>
<dbReference type="EMBL" id="JASVDS010000003">
    <property type="protein sequence ID" value="MDL5032814.1"/>
    <property type="molecule type" value="Genomic_DNA"/>
</dbReference>
<gene>
    <name evidence="2" type="ORF">QRD43_12945</name>
</gene>
<dbReference type="SUPFAM" id="SSF53850">
    <property type="entry name" value="Periplasmic binding protein-like II"/>
    <property type="match status" value="1"/>
</dbReference>
<evidence type="ECO:0000256" key="1">
    <source>
        <dbReference type="ARBA" id="ARBA00006987"/>
    </source>
</evidence>
<dbReference type="PANTHER" id="PTHR42928">
    <property type="entry name" value="TRICARBOXYLATE-BINDING PROTEIN"/>
    <property type="match status" value="1"/>
</dbReference>
<sequence length="329" mass="34736">MPDRRDALWQLAGQLAGLLAVPLPGLAATPAWPQRPLKLIVPFPPGSSPDLIGRALADGLRPQLGQAVVVENKPGAGGLIGTGLAAHAAPDGYTWLLTIQGPLTTADLLSRKPGYDARKDLTPVSLIASSPNVLLVSPSLGVSTLPAFLEWLRAQRVGPNYGSVGPGSASHLAMEDLAARAGVSLNHVPYAGFPQVLQALLAGEIQAAFMVPGMALGAWKAGRVRALGLSGSVRNTSWPELPTLAEQGLKDFEALSWQGLLAPAGTPAPLVDRMAALVSALVRGPAFRERLLAQHFNAIGSAPEGLRRQMQEDRERWGRVIQRLRLKPE</sequence>
<proteinExistence type="inferred from homology"/>
<organism evidence="2 3">
    <name type="scientific">Roseateles subflavus</name>
    <dbReference type="NCBI Taxonomy" id="3053353"/>
    <lineage>
        <taxon>Bacteria</taxon>
        <taxon>Pseudomonadati</taxon>
        <taxon>Pseudomonadota</taxon>
        <taxon>Betaproteobacteria</taxon>
        <taxon>Burkholderiales</taxon>
        <taxon>Sphaerotilaceae</taxon>
        <taxon>Roseateles</taxon>
    </lineage>
</organism>
<protein>
    <submittedName>
        <fullName evidence="2">Tripartite tricarboxylate transporter substrate binding protein</fullName>
    </submittedName>
</protein>
<evidence type="ECO:0000313" key="3">
    <source>
        <dbReference type="Proteomes" id="UP001238603"/>
    </source>
</evidence>
<accession>A0ABT7LK37</accession>